<organism evidence="2">
    <name type="scientific">marine sediment metagenome</name>
    <dbReference type="NCBI Taxonomy" id="412755"/>
    <lineage>
        <taxon>unclassified sequences</taxon>
        <taxon>metagenomes</taxon>
        <taxon>ecological metagenomes</taxon>
    </lineage>
</organism>
<evidence type="ECO:0000259" key="1">
    <source>
        <dbReference type="Pfam" id="PF04233"/>
    </source>
</evidence>
<evidence type="ECO:0000313" key="2">
    <source>
        <dbReference type="EMBL" id="KKL78610.1"/>
    </source>
</evidence>
<feature type="non-terminal residue" evidence="2">
    <location>
        <position position="1"/>
    </location>
</feature>
<feature type="domain" description="Phage head morphogenesis" evidence="1">
    <location>
        <begin position="47"/>
        <end position="173"/>
    </location>
</feature>
<name>A0A0F9HA84_9ZZZZ</name>
<dbReference type="Pfam" id="PF04233">
    <property type="entry name" value="Phage_Mu_F"/>
    <property type="match status" value="1"/>
</dbReference>
<dbReference type="EMBL" id="LAZR01023406">
    <property type="protein sequence ID" value="KKL78610.1"/>
    <property type="molecule type" value="Genomic_DNA"/>
</dbReference>
<comment type="caution">
    <text evidence="2">The sequence shown here is derived from an EMBL/GenBank/DDBJ whole genome shotgun (WGS) entry which is preliminary data.</text>
</comment>
<sequence length="222" mass="24940">YQLEGSLQINLRFGLLDAEAVKGSLANPMDRIGWQKRTNVSNAKLTNQIRSEITSGLIQGNGYKETSKNISRTMGRHFDNDVTRIVRTETQRARSWGDLTGHEQAKEFTGRAGVDLHRIWLATLDARTRNTHIGLDGEPENKDGNWVIGSVTTAAPLMSGVASFDINCRCTTIDVIDNETPKMRRDNETKQLVPYKKYSEYKAGWLNKKKSPVKNPVNPLPK</sequence>
<proteinExistence type="predicted"/>
<dbReference type="AlphaFoldDB" id="A0A0F9HA84"/>
<accession>A0A0F9HA84</accession>
<gene>
    <name evidence="2" type="ORF">LCGC14_2023150</name>
</gene>
<dbReference type="InterPro" id="IPR006528">
    <property type="entry name" value="Phage_head_morphogenesis_dom"/>
</dbReference>
<reference evidence="2" key="1">
    <citation type="journal article" date="2015" name="Nature">
        <title>Complex archaea that bridge the gap between prokaryotes and eukaryotes.</title>
        <authorList>
            <person name="Spang A."/>
            <person name="Saw J.H."/>
            <person name="Jorgensen S.L."/>
            <person name="Zaremba-Niedzwiedzka K."/>
            <person name="Martijn J."/>
            <person name="Lind A.E."/>
            <person name="van Eijk R."/>
            <person name="Schleper C."/>
            <person name="Guy L."/>
            <person name="Ettema T.J."/>
        </authorList>
    </citation>
    <scope>NUCLEOTIDE SEQUENCE</scope>
</reference>
<protein>
    <recommendedName>
        <fullName evidence="1">Phage head morphogenesis domain-containing protein</fullName>
    </recommendedName>
</protein>